<feature type="compositionally biased region" description="Low complexity" evidence="1">
    <location>
        <begin position="53"/>
        <end position="77"/>
    </location>
</feature>
<evidence type="ECO:0000313" key="3">
    <source>
        <dbReference type="Proteomes" id="UP000183104"/>
    </source>
</evidence>
<dbReference type="PROSITE" id="PS51257">
    <property type="entry name" value="PROKAR_LIPOPROTEIN"/>
    <property type="match status" value="1"/>
</dbReference>
<evidence type="ECO:0000256" key="1">
    <source>
        <dbReference type="SAM" id="MobiDB-lite"/>
    </source>
</evidence>
<reference evidence="3" key="1">
    <citation type="submission" date="2016-10" db="EMBL/GenBank/DDBJ databases">
        <authorList>
            <person name="Varghese N."/>
        </authorList>
    </citation>
    <scope>NUCLEOTIDE SEQUENCE [LARGE SCALE GENOMIC DNA]</scope>
    <source>
        <strain evidence="3">HL 19</strain>
    </source>
</reference>
<evidence type="ECO:0008006" key="4">
    <source>
        <dbReference type="Google" id="ProtNLM"/>
    </source>
</evidence>
<feature type="region of interest" description="Disordered" evidence="1">
    <location>
        <begin position="40"/>
        <end position="82"/>
    </location>
</feature>
<sequence length="233" mass="25366">MWQKRRWVTVVAGLAILGLSGCGVKHTVGDTTIHDPEAGQEQEAQADSNGTVPGDAAETGAGAEGPTEPTEPAPETGQFLEAKGTSYGGEDWVAEIRGEGEGLWLASPFDADTTYAMVRAATFLQGLRLTEEDLDRRRFTTSLAYKAWHGEDEGGFALTMKILTKGFGKDARYRFRVAVDPLEDGGSRVAVDQYREVMEEEPHQDVGDWAKADEADPEITRDYLEGLRRGLGD</sequence>
<dbReference type="RefSeq" id="WP_054966978.1">
    <property type="nucleotide sequence ID" value="NZ_FMUN01000001.1"/>
</dbReference>
<evidence type="ECO:0000313" key="2">
    <source>
        <dbReference type="EMBL" id="SCX76641.1"/>
    </source>
</evidence>
<accession>A0A0P9C7F4</accession>
<keyword evidence="3" id="KW-1185">Reference proteome</keyword>
<name>A0A0P9C7F4_9GAMM</name>
<dbReference type="AlphaFoldDB" id="A0A0P9C7F4"/>
<proteinExistence type="predicted"/>
<dbReference type="Proteomes" id="UP000183104">
    <property type="component" value="Unassembled WGS sequence"/>
</dbReference>
<dbReference type="STRING" id="381306.AN478_12680"/>
<organism evidence="2 3">
    <name type="scientific">Thiohalorhabdus denitrificans</name>
    <dbReference type="NCBI Taxonomy" id="381306"/>
    <lineage>
        <taxon>Bacteria</taxon>
        <taxon>Pseudomonadati</taxon>
        <taxon>Pseudomonadota</taxon>
        <taxon>Gammaproteobacteria</taxon>
        <taxon>Thiohalorhabdales</taxon>
        <taxon>Thiohalorhabdaceae</taxon>
        <taxon>Thiohalorhabdus</taxon>
    </lineage>
</organism>
<dbReference type="EMBL" id="FMUN01000001">
    <property type="protein sequence ID" value="SCX76641.1"/>
    <property type="molecule type" value="Genomic_DNA"/>
</dbReference>
<gene>
    <name evidence="2" type="ORF">SAMN05661077_0320</name>
</gene>
<protein>
    <recommendedName>
        <fullName evidence="4">Lipoprotein</fullName>
    </recommendedName>
</protein>
<feature type="compositionally biased region" description="Polar residues" evidence="1">
    <location>
        <begin position="42"/>
        <end position="51"/>
    </location>
</feature>